<proteinExistence type="predicted"/>
<protein>
    <submittedName>
        <fullName evidence="1">Head-tail adaptor protein</fullName>
    </submittedName>
</protein>
<reference evidence="1 2" key="1">
    <citation type="submission" date="2017-10" db="EMBL/GenBank/DDBJ databases">
        <title>Sedimentibacterium mangrovi gen. nov., sp. nov., a novel member of family Phyllobacteriacea isolated from mangrove sediment.</title>
        <authorList>
            <person name="Liao H."/>
            <person name="Tian Y."/>
        </authorList>
    </citation>
    <scope>NUCLEOTIDE SEQUENCE [LARGE SCALE GENOMIC DNA]</scope>
    <source>
        <strain evidence="1 2">X9-2-2</strain>
    </source>
</reference>
<comment type="caution">
    <text evidence="1">The sequence shown here is derived from an EMBL/GenBank/DDBJ whole genome shotgun (WGS) entry which is preliminary data.</text>
</comment>
<accession>A0A2G1QS78</accession>
<dbReference type="InterPro" id="IPR038666">
    <property type="entry name" value="SSP1_head-tail_sf"/>
</dbReference>
<gene>
    <name evidence="1" type="ORF">CSC94_06840</name>
</gene>
<dbReference type="InterPro" id="IPR008767">
    <property type="entry name" value="Phage_SPP1_head-tail_adaptor"/>
</dbReference>
<keyword evidence="2" id="KW-1185">Reference proteome</keyword>
<dbReference type="NCBIfam" id="TIGR01563">
    <property type="entry name" value="gp16_SPP1"/>
    <property type="match status" value="1"/>
</dbReference>
<dbReference type="RefSeq" id="WP_099305152.1">
    <property type="nucleotide sequence ID" value="NZ_PDVP01000002.1"/>
</dbReference>
<dbReference type="Gene3D" id="2.40.10.270">
    <property type="entry name" value="Bacteriophage SPP1 head-tail adaptor protein"/>
    <property type="match status" value="1"/>
</dbReference>
<dbReference type="Proteomes" id="UP000221168">
    <property type="component" value="Unassembled WGS sequence"/>
</dbReference>
<name>A0A2G1QS78_9HYPH</name>
<sequence length="111" mass="12530">MPVLFVDPGRFRTYLVLEAPDLEPDGEGGLTGGWSETAGIYALVEPVSAARRFAGDRFVEETTHRVTLRHRAGVLPGMRFRCRERLFAIRTVHDPDETGRYLVCLAVEEQR</sequence>
<evidence type="ECO:0000313" key="2">
    <source>
        <dbReference type="Proteomes" id="UP000221168"/>
    </source>
</evidence>
<dbReference type="EMBL" id="PDVP01000002">
    <property type="protein sequence ID" value="PHP68355.1"/>
    <property type="molecule type" value="Genomic_DNA"/>
</dbReference>
<evidence type="ECO:0000313" key="1">
    <source>
        <dbReference type="EMBL" id="PHP68355.1"/>
    </source>
</evidence>
<organism evidence="1 2">
    <name type="scientific">Zhengella mangrovi</name>
    <dbReference type="NCBI Taxonomy" id="1982044"/>
    <lineage>
        <taxon>Bacteria</taxon>
        <taxon>Pseudomonadati</taxon>
        <taxon>Pseudomonadota</taxon>
        <taxon>Alphaproteobacteria</taxon>
        <taxon>Hyphomicrobiales</taxon>
        <taxon>Notoacmeibacteraceae</taxon>
        <taxon>Zhengella</taxon>
    </lineage>
</organism>
<dbReference type="AlphaFoldDB" id="A0A2G1QS78"/>
<dbReference type="Pfam" id="PF05521">
    <property type="entry name" value="Phage_HCP"/>
    <property type="match status" value="1"/>
</dbReference>